<proteinExistence type="predicted"/>
<sequence length="825" mass="97905">MLTIKEKEQIINISYTIIEASDNLISSIQKEKINQESIYIFSTIVEGINSIQKSLVKDEQLYDEIKKNFEHVIQSANLITELFEQNYTNKIYEIIQFSFKPKFKIIIKHIESTLPERDKSITIGIYHSQENPANFYLEERLNAMLDAATKKNCRTIFFTDSDVNLSDKVINAKYKTETEWQQVQCQFPDVIYNISKNPIHKQSRIERKLRRMIPFTSFLFGNKFDLPKKMVKQRTYAQLLAPFKIITDTSIFFEFLSKNDKGVIKPVAGARGENIYFIEKKDKNKYKISRDDQSEIYSENKLKDWLYTNILKNSSQYMIQKYIESLTKDGQPFDFRIHMQKNGQGKWSLTKMYPRIGNKNSIQIQIYRDGENVIDTDEFLKGEFGERSKQFKQNLINLSYNLVQHIDKLYGYAIEETGLDITIDKNERFWLHEANMGPQTKGHEVERANTLIDYCCYLAKNQIFFTNEFNNKNTDKGYFDARKTNTNYYKNKNELVGVFIDNSSNSDNLVTLFLLAKQYRIDLFYFSPKDIDMDESLIRGYFFENREWKEYIVPYPNLIYDLVLNKESKHLKELYDEFSTIPIINDKFYFEDIIHCLDDNKKKNKFVAPKNFKDINELLNIRKQLYIRCTSKDKQFLIYIEKLKNSDYIIKSNNLDTILNQLSTKHYLQDLMKDHQLIIYPFDNNINQFYTNSINVQMSKYQLNNWKVVNQSVITNPDSNIFTTISNKHNFYNSLDNYYENFLDHYKFKQLKHKVEEVAINYCHTITSHTNLSLNNVELSFALDKNLNIHFIDVFSLNHTGIFDNYQISNNSIKLLLDYLYQDIH</sequence>
<dbReference type="Pfam" id="PF14398">
    <property type="entry name" value="ATPgrasp_YheCD"/>
    <property type="match status" value="2"/>
</dbReference>
<dbReference type="SUPFAM" id="SSF56059">
    <property type="entry name" value="Glutathione synthetase ATP-binding domain-like"/>
    <property type="match status" value="1"/>
</dbReference>
<dbReference type="Proteomes" id="UP001236723">
    <property type="component" value="Unassembled WGS sequence"/>
</dbReference>
<evidence type="ECO:0000259" key="1">
    <source>
        <dbReference type="Pfam" id="PF26154"/>
    </source>
</evidence>
<dbReference type="InterPro" id="IPR026838">
    <property type="entry name" value="YheC/D"/>
</dbReference>
<protein>
    <recommendedName>
        <fullName evidence="1">DUF8042 domain-containing protein</fullName>
    </recommendedName>
</protein>
<comment type="caution">
    <text evidence="2">The sequence shown here is derived from an EMBL/GenBank/DDBJ whole genome shotgun (WGS) entry which is preliminary data.</text>
</comment>
<feature type="domain" description="DUF8042" evidence="1">
    <location>
        <begin position="8"/>
        <end position="114"/>
    </location>
</feature>
<dbReference type="RefSeq" id="WP_307069854.1">
    <property type="nucleotide sequence ID" value="NZ_JAUSUP010000016.1"/>
</dbReference>
<organism evidence="2 3">
    <name type="scientific">Alkalibacillus filiformis</name>
    <dbReference type="NCBI Taxonomy" id="200990"/>
    <lineage>
        <taxon>Bacteria</taxon>
        <taxon>Bacillati</taxon>
        <taxon>Bacillota</taxon>
        <taxon>Bacilli</taxon>
        <taxon>Bacillales</taxon>
        <taxon>Bacillaceae</taxon>
        <taxon>Alkalibacillus</taxon>
    </lineage>
</organism>
<dbReference type="Pfam" id="PF26154">
    <property type="entry name" value="DUF8042"/>
    <property type="match status" value="1"/>
</dbReference>
<keyword evidence="3" id="KW-1185">Reference proteome</keyword>
<name>A0ABU0DWR1_9BACI</name>
<reference evidence="2 3" key="1">
    <citation type="submission" date="2023-07" db="EMBL/GenBank/DDBJ databases">
        <title>Genomic Encyclopedia of Type Strains, Phase IV (KMG-IV): sequencing the most valuable type-strain genomes for metagenomic binning, comparative biology and taxonomic classification.</title>
        <authorList>
            <person name="Goeker M."/>
        </authorList>
    </citation>
    <scope>NUCLEOTIDE SEQUENCE [LARGE SCALE GENOMIC DNA]</scope>
    <source>
        <strain evidence="2 3">DSM 15448</strain>
    </source>
</reference>
<gene>
    <name evidence="2" type="ORF">J2R98_002747</name>
</gene>
<accession>A0ABU0DWR1</accession>
<evidence type="ECO:0000313" key="3">
    <source>
        <dbReference type="Proteomes" id="UP001236723"/>
    </source>
</evidence>
<evidence type="ECO:0000313" key="2">
    <source>
        <dbReference type="EMBL" id="MDQ0352896.1"/>
    </source>
</evidence>
<dbReference type="EMBL" id="JAUSUP010000016">
    <property type="protein sequence ID" value="MDQ0352896.1"/>
    <property type="molecule type" value="Genomic_DNA"/>
</dbReference>
<dbReference type="InterPro" id="IPR058355">
    <property type="entry name" value="DUF8042"/>
</dbReference>